<dbReference type="Proteomes" id="UP000269301">
    <property type="component" value="Unassembled WGS sequence"/>
</dbReference>
<comment type="subcellular location">
    <subcellularLocation>
        <location evidence="1">Cell membrane</location>
        <topology evidence="1">Multi-pass membrane protein</topology>
    </subcellularLocation>
</comment>
<dbReference type="OrthoDB" id="9811483at2"/>
<dbReference type="RefSeq" id="WP_121204022.1">
    <property type="nucleotide sequence ID" value="NZ_RBZP01000005.1"/>
</dbReference>
<dbReference type="InterPro" id="IPR023838">
    <property type="entry name" value="T7SS_EsaA"/>
</dbReference>
<feature type="compositionally biased region" description="Acidic residues" evidence="8">
    <location>
        <begin position="461"/>
        <end position="517"/>
    </location>
</feature>
<dbReference type="PANTHER" id="PTHR30294:SF29">
    <property type="entry name" value="MULTIDRUG ABC TRANSPORTER PERMEASE YBHS-RELATED"/>
    <property type="match status" value="1"/>
</dbReference>
<dbReference type="EMBL" id="RBZP01000005">
    <property type="protein sequence ID" value="RKQ33907.1"/>
    <property type="molecule type" value="Genomic_DNA"/>
</dbReference>
<name>A0A495A2U9_9BACI</name>
<comment type="similarity">
    <text evidence="2">Belongs to the EsaA family.</text>
</comment>
<evidence type="ECO:0000313" key="11">
    <source>
        <dbReference type="Proteomes" id="UP000269301"/>
    </source>
</evidence>
<keyword evidence="7" id="KW-0175">Coiled coil</keyword>
<keyword evidence="5 9" id="KW-1133">Transmembrane helix</keyword>
<evidence type="ECO:0000313" key="10">
    <source>
        <dbReference type="EMBL" id="RKQ33907.1"/>
    </source>
</evidence>
<accession>A0A495A2U9</accession>
<keyword evidence="3" id="KW-1003">Cell membrane</keyword>
<feature type="transmembrane region" description="Helical" evidence="9">
    <location>
        <begin position="1033"/>
        <end position="1053"/>
    </location>
</feature>
<feature type="compositionally biased region" description="Basic and acidic residues" evidence="8">
    <location>
        <begin position="520"/>
        <end position="539"/>
    </location>
</feature>
<dbReference type="GO" id="GO:0005886">
    <property type="term" value="C:plasma membrane"/>
    <property type="evidence" value="ECO:0007669"/>
    <property type="project" value="UniProtKB-SubCell"/>
</dbReference>
<dbReference type="PANTHER" id="PTHR30294">
    <property type="entry name" value="MEMBRANE COMPONENT OF ABC TRANSPORTER YHHJ-RELATED"/>
    <property type="match status" value="1"/>
</dbReference>
<evidence type="ECO:0000256" key="3">
    <source>
        <dbReference type="ARBA" id="ARBA00022475"/>
    </source>
</evidence>
<feature type="region of interest" description="Disordered" evidence="8">
    <location>
        <begin position="445"/>
        <end position="546"/>
    </location>
</feature>
<evidence type="ECO:0000256" key="1">
    <source>
        <dbReference type="ARBA" id="ARBA00004651"/>
    </source>
</evidence>
<feature type="coiled-coil region" evidence="7">
    <location>
        <begin position="240"/>
        <end position="274"/>
    </location>
</feature>
<evidence type="ECO:0000256" key="9">
    <source>
        <dbReference type="SAM" id="Phobius"/>
    </source>
</evidence>
<evidence type="ECO:0000256" key="6">
    <source>
        <dbReference type="ARBA" id="ARBA00023136"/>
    </source>
</evidence>
<feature type="transmembrane region" description="Helical" evidence="9">
    <location>
        <begin position="988"/>
        <end position="1007"/>
    </location>
</feature>
<feature type="compositionally biased region" description="Basic and acidic residues" evidence="8">
    <location>
        <begin position="448"/>
        <end position="460"/>
    </location>
</feature>
<feature type="transmembrane region" description="Helical" evidence="9">
    <location>
        <begin position="900"/>
        <end position="919"/>
    </location>
</feature>
<keyword evidence="4 9" id="KW-0812">Transmembrane</keyword>
<keyword evidence="11" id="KW-1185">Reference proteome</keyword>
<evidence type="ECO:0000256" key="4">
    <source>
        <dbReference type="ARBA" id="ARBA00022692"/>
    </source>
</evidence>
<reference evidence="10 11" key="1">
    <citation type="journal article" date="2016" name="Int. J. Syst. Evol. Microbiol.">
        <title>Oceanobacillus halophilus sp. nov., a novel moderately halophilic bacterium from a hypersaline lake.</title>
        <authorList>
            <person name="Amoozegar M.A."/>
            <person name="Bagheri M."/>
            <person name="Makhdoumi A."/>
            <person name="Nikou M.M."/>
            <person name="Fazeli S.A.S."/>
            <person name="Schumann P."/>
            <person name="Sproer C."/>
            <person name="Sanchez-Porro C."/>
            <person name="Ventosa A."/>
        </authorList>
    </citation>
    <scope>NUCLEOTIDE SEQUENCE [LARGE SCALE GENOMIC DNA]</scope>
    <source>
        <strain evidence="10 11">DSM 23996</strain>
    </source>
</reference>
<protein>
    <submittedName>
        <fullName evidence="10">Type VII secretion protein EsaA</fullName>
    </submittedName>
</protein>
<dbReference type="Gene3D" id="3.40.1710.10">
    <property type="entry name" value="abc type-2 transporter like domain"/>
    <property type="match status" value="1"/>
</dbReference>
<feature type="transmembrane region" description="Helical" evidence="9">
    <location>
        <begin position="931"/>
        <end position="952"/>
    </location>
</feature>
<dbReference type="InterPro" id="IPR051449">
    <property type="entry name" value="ABC-2_transporter_component"/>
</dbReference>
<proteinExistence type="inferred from homology"/>
<organism evidence="10 11">
    <name type="scientific">Oceanobacillus halophilus</name>
    <dbReference type="NCBI Taxonomy" id="930130"/>
    <lineage>
        <taxon>Bacteria</taxon>
        <taxon>Bacillati</taxon>
        <taxon>Bacillota</taxon>
        <taxon>Bacilli</taxon>
        <taxon>Bacillales</taxon>
        <taxon>Bacillaceae</taxon>
        <taxon>Oceanobacillus</taxon>
    </lineage>
</organism>
<sequence length="1070" mass="121062">MNQRKNFPLGIIVKLLIVLALPLLLFRYVDSQPQVSGTSGFSSEENTVTESIAVVNEDNGHEMNNETITLGKEIPMLLNEQIEQGDYNWTVMNRSAAKQGFNNQNYDAIIYIPSNFTENVMTFTQDQPMKASVNYEIQPNLEAKDRENIHRIMANAKNIINQEMSMIYWSYVAQEVDHMKEQFDAILQKEVEFQEAMYAFYAPSSKTLAYEIDQHKSDLENILEQTSQVEGVSADSAHAVDEAEAQLSTFVEALENYKETQQEQQQLLDIFQTENQEAIQAGVDSYQEALAVSTDLVTAQFNSFQPPVYLEQENIQNGLSGITQSYETIYGQIYELKHGSLDENGKPINGFIHWKEQGKDNFRKQLFKLNETLLNVYNTDIYNQAKSDLFNVANEIEESGTEDVMPELPDVPNNEEVDFGEIKSSLHQLDSSVKNMKELVDELVNLLPEKEETPEEKETTVEEDNEEVTEEEESTEVDGEEASQDEESAEADGEEVSQDEESTEVDGEEASQDEESAEAGSKEGLEKDKDESPAEKPEPKPTVPDWTQVLTNLDNLEQKINNLSGEDGVNKTISDWKKYAKELQKAYDDLEEIHLQVSDTMINQIMNKQNEIYGVETIGEEEAKELKGIFLDKEVLKDKDAALLMRYFGKLATLQENLINKGQVDLTFVRELLAQDEVQEELDKLLSIHTPYTDQLQDMFSVLLDDGEDIGEMKLLEQRFNKLVADTQKFMDEYNALVEEEQHKIIDNVNQLLSTTDEITNHLQTVNAENYEWEESPSVEYLDGQMVMDIQQGTAANLDQLSELMTSLQESQSNITSTTEELQEQVNNVQQESDILNDRWSTNVASTGLIRDDIYEILGNTVVDGQENSTVYHHLSSPVNVAGQVNGKVLSETDERVPPVMMFIIILVSGLMIGFLCHYYSNISYVVQGALFLMLNLAVGLIISIYGLNLYSLENAQAIQWSVFTILLLMACSNIVRAGLFIGPFVGWMASIVMIVFFISPLMNIVIPEFSFDNPIANVYMSLQYSGLDAPKYLTMTILIGIVLLVSAFIYALQIMRDKPKVDDHEEKAS</sequence>
<dbReference type="NCBIfam" id="TIGR03929">
    <property type="entry name" value="T7_esaA_Nterm"/>
    <property type="match status" value="1"/>
</dbReference>
<dbReference type="AlphaFoldDB" id="A0A495A2U9"/>
<evidence type="ECO:0000256" key="5">
    <source>
        <dbReference type="ARBA" id="ARBA00022989"/>
    </source>
</evidence>
<feature type="transmembrane region" description="Helical" evidence="9">
    <location>
        <begin position="958"/>
        <end position="976"/>
    </location>
</feature>
<evidence type="ECO:0000256" key="8">
    <source>
        <dbReference type="SAM" id="MobiDB-lite"/>
    </source>
</evidence>
<evidence type="ECO:0000256" key="7">
    <source>
        <dbReference type="SAM" id="Coils"/>
    </source>
</evidence>
<keyword evidence="6 9" id="KW-0472">Membrane</keyword>
<feature type="coiled-coil region" evidence="7">
    <location>
        <begin position="808"/>
        <end position="839"/>
    </location>
</feature>
<evidence type="ECO:0000256" key="2">
    <source>
        <dbReference type="ARBA" id="ARBA00008338"/>
    </source>
</evidence>
<comment type="caution">
    <text evidence="10">The sequence shown here is derived from an EMBL/GenBank/DDBJ whole genome shotgun (WGS) entry which is preliminary data.</text>
</comment>
<gene>
    <name evidence="10" type="primary">esaA</name>
    <name evidence="10" type="ORF">D8M06_08765</name>
</gene>